<dbReference type="InterPro" id="IPR045863">
    <property type="entry name" value="CorA_TM1_TM2"/>
</dbReference>
<dbReference type="AlphaFoldDB" id="A0A917WDZ2"/>
<evidence type="ECO:0000256" key="11">
    <source>
        <dbReference type="SAM" id="Phobius"/>
    </source>
</evidence>
<dbReference type="SUPFAM" id="SSF144083">
    <property type="entry name" value="Magnesium transport protein CorA, transmembrane region"/>
    <property type="match status" value="1"/>
</dbReference>
<evidence type="ECO:0000256" key="2">
    <source>
        <dbReference type="ARBA" id="ARBA00009765"/>
    </source>
</evidence>
<dbReference type="GO" id="GO:0000287">
    <property type="term" value="F:magnesium ion binding"/>
    <property type="evidence" value="ECO:0007669"/>
    <property type="project" value="TreeGrafter"/>
</dbReference>
<evidence type="ECO:0000256" key="4">
    <source>
        <dbReference type="ARBA" id="ARBA00022475"/>
    </source>
</evidence>
<evidence type="ECO:0000256" key="7">
    <source>
        <dbReference type="ARBA" id="ARBA00022833"/>
    </source>
</evidence>
<keyword evidence="5" id="KW-0997">Cell inner membrane</keyword>
<dbReference type="InterPro" id="IPR045861">
    <property type="entry name" value="CorA_cytoplasmic_dom"/>
</dbReference>
<keyword evidence="8 11" id="KW-1133">Transmembrane helix</keyword>
<gene>
    <name evidence="12" type="primary">cmaX</name>
    <name evidence="12" type="ORF">GCM10011534_18350</name>
</gene>
<evidence type="ECO:0000256" key="10">
    <source>
        <dbReference type="ARBA" id="ARBA00023136"/>
    </source>
</evidence>
<reference evidence="12" key="2">
    <citation type="submission" date="2020-09" db="EMBL/GenBank/DDBJ databases">
        <authorList>
            <person name="Sun Q."/>
            <person name="Zhou Y."/>
        </authorList>
    </citation>
    <scope>NUCLEOTIDE SEQUENCE</scope>
    <source>
        <strain evidence="12">CGMCC 1.6293</strain>
    </source>
</reference>
<accession>A0A917WDZ2</accession>
<dbReference type="PANTHER" id="PTHR46494">
    <property type="entry name" value="CORA FAMILY METAL ION TRANSPORTER (EUROFUNG)"/>
    <property type="match status" value="1"/>
</dbReference>
<dbReference type="Pfam" id="PF01544">
    <property type="entry name" value="CorA"/>
    <property type="match status" value="1"/>
</dbReference>
<dbReference type="GO" id="GO:0005886">
    <property type="term" value="C:plasma membrane"/>
    <property type="evidence" value="ECO:0007669"/>
    <property type="project" value="UniProtKB-SubCell"/>
</dbReference>
<evidence type="ECO:0000313" key="13">
    <source>
        <dbReference type="Proteomes" id="UP000649829"/>
    </source>
</evidence>
<keyword evidence="4" id="KW-1003">Cell membrane</keyword>
<dbReference type="PANTHER" id="PTHR46494:SF3">
    <property type="entry name" value="ZINC TRANSPORT PROTEIN ZNTB"/>
    <property type="match status" value="1"/>
</dbReference>
<dbReference type="CDD" id="cd12833">
    <property type="entry name" value="ZntB-like_1"/>
    <property type="match status" value="1"/>
</dbReference>
<sequence length="323" mass="35769">MTGCIRFSYALDGPEAGHRLSAERTPDVLRDDTLGWVHLVADHPETPAWIARNLDYLDPSAQEALTMPATRSRATRIGDGILVILRGVNTNEGRDPEDMVSVRVWADANRIVTLSRQNVVALGDIADALEAGQGPEDAGAFLASLAARLNARLEPLVADLDMETDSLETEVIGTPDQKLRHRIVTMRLQVIELYRHTAPQVSALSDLEHAMLPFLDEADRLHISETRQSLTRQTENLVEMRESLAVLREELSGQISDRLNRHMYILAVISAICLPLGILTGLFGINVGGMPGADHPHAFWIFSGILVLIICLQLLILRMVRWM</sequence>
<keyword evidence="9" id="KW-0406">Ion transport</keyword>
<evidence type="ECO:0000313" key="12">
    <source>
        <dbReference type="EMBL" id="GGL96625.1"/>
    </source>
</evidence>
<comment type="subcellular location">
    <subcellularLocation>
        <location evidence="1">Cell membrane</location>
        <topology evidence="1">Multi-pass membrane protein</topology>
    </subcellularLocation>
</comment>
<dbReference type="InterPro" id="IPR002523">
    <property type="entry name" value="MgTranspt_CorA/ZnTranspt_ZntB"/>
</dbReference>
<feature type="transmembrane region" description="Helical" evidence="11">
    <location>
        <begin position="264"/>
        <end position="285"/>
    </location>
</feature>
<dbReference type="Proteomes" id="UP000649829">
    <property type="component" value="Unassembled WGS sequence"/>
</dbReference>
<evidence type="ECO:0000256" key="9">
    <source>
        <dbReference type="ARBA" id="ARBA00023065"/>
    </source>
</evidence>
<comment type="similarity">
    <text evidence="2">Belongs to the CorA metal ion transporter (MIT) (TC 1.A.35) family.</text>
</comment>
<dbReference type="GO" id="GO:0015095">
    <property type="term" value="F:magnesium ion transmembrane transporter activity"/>
    <property type="evidence" value="ECO:0007669"/>
    <property type="project" value="TreeGrafter"/>
</dbReference>
<protein>
    <submittedName>
        <fullName evidence="12">Transporter</fullName>
    </submittedName>
</protein>
<dbReference type="RefSeq" id="WP_028284967.1">
    <property type="nucleotide sequence ID" value="NZ_BMLF01000001.1"/>
</dbReference>
<evidence type="ECO:0000256" key="5">
    <source>
        <dbReference type="ARBA" id="ARBA00022519"/>
    </source>
</evidence>
<dbReference type="GO" id="GO:0050897">
    <property type="term" value="F:cobalt ion binding"/>
    <property type="evidence" value="ECO:0007669"/>
    <property type="project" value="TreeGrafter"/>
</dbReference>
<organism evidence="12 13">
    <name type="scientific">Pseudooceanicola nanhaiensis</name>
    <dbReference type="NCBI Taxonomy" id="375761"/>
    <lineage>
        <taxon>Bacteria</taxon>
        <taxon>Pseudomonadati</taxon>
        <taxon>Pseudomonadota</taxon>
        <taxon>Alphaproteobacteria</taxon>
        <taxon>Rhodobacterales</taxon>
        <taxon>Paracoccaceae</taxon>
        <taxon>Pseudooceanicola</taxon>
    </lineage>
</organism>
<dbReference type="GO" id="GO:0015087">
    <property type="term" value="F:cobalt ion transmembrane transporter activity"/>
    <property type="evidence" value="ECO:0007669"/>
    <property type="project" value="TreeGrafter"/>
</dbReference>
<keyword evidence="3" id="KW-0813">Transport</keyword>
<comment type="caution">
    <text evidence="12">The sequence shown here is derived from an EMBL/GenBank/DDBJ whole genome shotgun (WGS) entry which is preliminary data.</text>
</comment>
<evidence type="ECO:0000256" key="3">
    <source>
        <dbReference type="ARBA" id="ARBA00022448"/>
    </source>
</evidence>
<dbReference type="Gene3D" id="1.20.58.340">
    <property type="entry name" value="Magnesium transport protein CorA, transmembrane region"/>
    <property type="match status" value="2"/>
</dbReference>
<dbReference type="SUPFAM" id="SSF143865">
    <property type="entry name" value="CorA soluble domain-like"/>
    <property type="match status" value="1"/>
</dbReference>
<evidence type="ECO:0000256" key="6">
    <source>
        <dbReference type="ARBA" id="ARBA00022692"/>
    </source>
</evidence>
<name>A0A917WDZ2_9RHOB</name>
<feature type="transmembrane region" description="Helical" evidence="11">
    <location>
        <begin position="297"/>
        <end position="317"/>
    </location>
</feature>
<keyword evidence="13" id="KW-1185">Reference proteome</keyword>
<keyword evidence="10 11" id="KW-0472">Membrane</keyword>
<dbReference type="Gene3D" id="3.30.460.20">
    <property type="entry name" value="CorA soluble domain-like"/>
    <property type="match status" value="1"/>
</dbReference>
<dbReference type="EMBL" id="BMLF01000001">
    <property type="protein sequence ID" value="GGL96625.1"/>
    <property type="molecule type" value="Genomic_DNA"/>
</dbReference>
<evidence type="ECO:0000256" key="1">
    <source>
        <dbReference type="ARBA" id="ARBA00004651"/>
    </source>
</evidence>
<proteinExistence type="inferred from homology"/>
<reference evidence="12" key="1">
    <citation type="journal article" date="2014" name="Int. J. Syst. Evol. Microbiol.">
        <title>Complete genome sequence of Corynebacterium casei LMG S-19264T (=DSM 44701T), isolated from a smear-ripened cheese.</title>
        <authorList>
            <consortium name="US DOE Joint Genome Institute (JGI-PGF)"/>
            <person name="Walter F."/>
            <person name="Albersmeier A."/>
            <person name="Kalinowski J."/>
            <person name="Ruckert C."/>
        </authorList>
    </citation>
    <scope>NUCLEOTIDE SEQUENCE</scope>
    <source>
        <strain evidence="12">CGMCC 1.6293</strain>
    </source>
</reference>
<keyword evidence="7" id="KW-0862">Zinc</keyword>
<keyword evidence="6 11" id="KW-0812">Transmembrane</keyword>
<evidence type="ECO:0000256" key="8">
    <source>
        <dbReference type="ARBA" id="ARBA00022989"/>
    </source>
</evidence>